<proteinExistence type="predicted"/>
<name>A0A9X2JKH0_9BACT</name>
<dbReference type="Proteomes" id="UP001155241">
    <property type="component" value="Unassembled WGS sequence"/>
</dbReference>
<dbReference type="RefSeq" id="WP_252854626.1">
    <property type="nucleotide sequence ID" value="NZ_JAMXLR010000073.1"/>
</dbReference>
<sequence>MTSADWDHGELTERFIGSAYAVYNELGFGFLESVYEKSLALWLLEHGLEARMQVPVDVFFRGQQVGEFRADLLVNDTVIVEIKSARSLQEVHEVQLVNYLVATRNRSVC</sequence>
<evidence type="ECO:0000313" key="1">
    <source>
        <dbReference type="EMBL" id="MCO6046514.1"/>
    </source>
</evidence>
<protein>
    <submittedName>
        <fullName evidence="1">GxxExxY protein</fullName>
    </submittedName>
</protein>
<dbReference type="Pfam" id="PF13366">
    <property type="entry name" value="PDDEXK_3"/>
    <property type="match status" value="1"/>
</dbReference>
<dbReference type="AlphaFoldDB" id="A0A9X2JKH0"/>
<comment type="caution">
    <text evidence="1">The sequence shown here is derived from an EMBL/GenBank/DDBJ whole genome shotgun (WGS) entry which is preliminary data.</text>
</comment>
<dbReference type="NCBIfam" id="TIGR04256">
    <property type="entry name" value="GxxExxY"/>
    <property type="match status" value="1"/>
</dbReference>
<organism evidence="1 2">
    <name type="scientific">Aeoliella straminimaris</name>
    <dbReference type="NCBI Taxonomy" id="2954799"/>
    <lineage>
        <taxon>Bacteria</taxon>
        <taxon>Pseudomonadati</taxon>
        <taxon>Planctomycetota</taxon>
        <taxon>Planctomycetia</taxon>
        <taxon>Pirellulales</taxon>
        <taxon>Lacipirellulaceae</taxon>
        <taxon>Aeoliella</taxon>
    </lineage>
</organism>
<accession>A0A9X2JKH0</accession>
<gene>
    <name evidence="1" type="ORF">NG895_21655</name>
</gene>
<dbReference type="EMBL" id="JAMXLR010000073">
    <property type="protein sequence ID" value="MCO6046514.1"/>
    <property type="molecule type" value="Genomic_DNA"/>
</dbReference>
<reference evidence="1" key="1">
    <citation type="submission" date="2022-06" db="EMBL/GenBank/DDBJ databases">
        <title>Aeoliella straminimaris, a novel planctomycete from sediments.</title>
        <authorList>
            <person name="Vitorino I.R."/>
            <person name="Lage O.M."/>
        </authorList>
    </citation>
    <scope>NUCLEOTIDE SEQUENCE</scope>
    <source>
        <strain evidence="1">ICT_H6.2</strain>
    </source>
</reference>
<evidence type="ECO:0000313" key="2">
    <source>
        <dbReference type="Proteomes" id="UP001155241"/>
    </source>
</evidence>
<keyword evidence="2" id="KW-1185">Reference proteome</keyword>
<dbReference type="InterPro" id="IPR026350">
    <property type="entry name" value="GxxExxY"/>
</dbReference>